<keyword evidence="2" id="KW-1185">Reference proteome</keyword>
<reference evidence="1" key="1">
    <citation type="submission" date="2022-04" db="EMBL/GenBank/DDBJ databases">
        <title>Genome of the entomopathogenic fungus Entomophthora muscae.</title>
        <authorList>
            <person name="Elya C."/>
            <person name="Lovett B.R."/>
            <person name="Lee E."/>
            <person name="Macias A.M."/>
            <person name="Hajek A.E."/>
            <person name="De Bivort B.L."/>
            <person name="Kasson M.T."/>
            <person name="De Fine Licht H.H."/>
            <person name="Stajich J.E."/>
        </authorList>
    </citation>
    <scope>NUCLEOTIDE SEQUENCE</scope>
    <source>
        <strain evidence="1">Berkeley</strain>
    </source>
</reference>
<dbReference type="EMBL" id="QTSX02002975">
    <property type="protein sequence ID" value="KAJ9072690.1"/>
    <property type="molecule type" value="Genomic_DNA"/>
</dbReference>
<proteinExistence type="predicted"/>
<gene>
    <name evidence="1" type="ORF">DSO57_1024725</name>
</gene>
<organism evidence="1 2">
    <name type="scientific">Entomophthora muscae</name>
    <dbReference type="NCBI Taxonomy" id="34485"/>
    <lineage>
        <taxon>Eukaryota</taxon>
        <taxon>Fungi</taxon>
        <taxon>Fungi incertae sedis</taxon>
        <taxon>Zoopagomycota</taxon>
        <taxon>Entomophthoromycotina</taxon>
        <taxon>Entomophthoromycetes</taxon>
        <taxon>Entomophthorales</taxon>
        <taxon>Entomophthoraceae</taxon>
        <taxon>Entomophthora</taxon>
    </lineage>
</organism>
<protein>
    <submittedName>
        <fullName evidence="1">Uncharacterized protein</fullName>
    </submittedName>
</protein>
<dbReference type="Proteomes" id="UP001165960">
    <property type="component" value="Unassembled WGS sequence"/>
</dbReference>
<sequence>MLRLTNLVCQSLKQTCFKSIARYSTLPPLEAPPVSTPTSKVPAKGFTFDLLSNQEGSLPGDSILNSNENVTGSSHVHSAPIGTTMSLSEEHRLTMKKDPYLSLLVNLVMKNGEKAKAESTVGKALYMLRQRTLRNPHEVMVAAIEKASPLMLTLSKKTGSKVTQVPVAIHQRKRHRIGINWIIAAASKRRNPTLSQRLANEFIAILNGESSVLAKKNEIHKLVLANRSNATLAR</sequence>
<evidence type="ECO:0000313" key="1">
    <source>
        <dbReference type="EMBL" id="KAJ9072690.1"/>
    </source>
</evidence>
<accession>A0ACC2TDY7</accession>
<comment type="caution">
    <text evidence="1">The sequence shown here is derived from an EMBL/GenBank/DDBJ whole genome shotgun (WGS) entry which is preliminary data.</text>
</comment>
<name>A0ACC2TDY7_9FUNG</name>
<evidence type="ECO:0000313" key="2">
    <source>
        <dbReference type="Proteomes" id="UP001165960"/>
    </source>
</evidence>